<gene>
    <name evidence="1" type="ORF">NTEN_LOCUS10714</name>
    <name evidence="2" type="ORF">NTEN_LOCUS21560</name>
</gene>
<sequence>MAEETSTYQSSGTISASSAGKSAMIVLANLNSSIGISSSELMSPQFSSQHSTLC</sequence>
<evidence type="ECO:0000313" key="1">
    <source>
        <dbReference type="EMBL" id="CAB0005237.1"/>
    </source>
</evidence>
<accession>A0A6H5GML6</accession>
<evidence type="ECO:0000313" key="3">
    <source>
        <dbReference type="Proteomes" id="UP000479000"/>
    </source>
</evidence>
<dbReference type="EMBL" id="CADCXU010031587">
    <property type="protein sequence ID" value="CAB0017574.1"/>
    <property type="molecule type" value="Genomic_DNA"/>
</dbReference>
<proteinExistence type="predicted"/>
<keyword evidence="3" id="KW-1185">Reference proteome</keyword>
<dbReference type="Proteomes" id="UP000479000">
    <property type="component" value="Unassembled WGS sequence"/>
</dbReference>
<organism evidence="1 3">
    <name type="scientific">Nesidiocoris tenuis</name>
    <dbReference type="NCBI Taxonomy" id="355587"/>
    <lineage>
        <taxon>Eukaryota</taxon>
        <taxon>Metazoa</taxon>
        <taxon>Ecdysozoa</taxon>
        <taxon>Arthropoda</taxon>
        <taxon>Hexapoda</taxon>
        <taxon>Insecta</taxon>
        <taxon>Pterygota</taxon>
        <taxon>Neoptera</taxon>
        <taxon>Paraneoptera</taxon>
        <taxon>Hemiptera</taxon>
        <taxon>Heteroptera</taxon>
        <taxon>Panheteroptera</taxon>
        <taxon>Cimicomorpha</taxon>
        <taxon>Miridae</taxon>
        <taxon>Dicyphina</taxon>
        <taxon>Nesidiocoris</taxon>
    </lineage>
</organism>
<feature type="non-terminal residue" evidence="1">
    <location>
        <position position="54"/>
    </location>
</feature>
<evidence type="ECO:0000313" key="2">
    <source>
        <dbReference type="EMBL" id="CAB0017574.1"/>
    </source>
</evidence>
<dbReference type="AlphaFoldDB" id="A0A6H5GML6"/>
<dbReference type="EMBL" id="CADCXU010016041">
    <property type="protein sequence ID" value="CAB0005237.1"/>
    <property type="molecule type" value="Genomic_DNA"/>
</dbReference>
<name>A0A6H5GML6_9HEMI</name>
<reference evidence="1 3" key="1">
    <citation type="submission" date="2020-02" db="EMBL/GenBank/DDBJ databases">
        <authorList>
            <person name="Ferguson B K."/>
        </authorList>
    </citation>
    <scope>NUCLEOTIDE SEQUENCE [LARGE SCALE GENOMIC DNA]</scope>
</reference>
<protein>
    <submittedName>
        <fullName evidence="1">Uncharacterized protein</fullName>
    </submittedName>
</protein>